<dbReference type="InterPro" id="IPR040442">
    <property type="entry name" value="Pyrv_kinase-like_dom_sf"/>
</dbReference>
<dbReference type="Proteomes" id="UP000250166">
    <property type="component" value="Unassembled WGS sequence"/>
</dbReference>
<dbReference type="UniPathway" id="UPA00028">
    <property type="reaction ID" value="UER00003"/>
</dbReference>
<dbReference type="PANTHER" id="PTHR20881">
    <property type="entry name" value="3-METHYL-2-OXOBUTANOATE HYDROXYMETHYLTRANSFERASE"/>
    <property type="match status" value="1"/>
</dbReference>
<dbReference type="PANTHER" id="PTHR20881:SF0">
    <property type="entry name" value="3-METHYL-2-OXOBUTANOATE HYDROXYMETHYLTRANSFERASE"/>
    <property type="match status" value="1"/>
</dbReference>
<feature type="binding site" evidence="7 9">
    <location>
        <begin position="42"/>
        <end position="43"/>
    </location>
    <ligand>
        <name>3-methyl-2-oxobutanoate</name>
        <dbReference type="ChEBI" id="CHEBI:11851"/>
    </ligand>
</feature>
<feature type="binding site" evidence="7 9">
    <location>
        <position position="81"/>
    </location>
    <ligand>
        <name>3-methyl-2-oxobutanoate</name>
        <dbReference type="ChEBI" id="CHEBI:11851"/>
    </ligand>
</feature>
<comment type="function">
    <text evidence="6 7">Catalyzes the reversible reaction in which hydroxymethyl group from 5,10-methylenetetrahydrofolate is transferred onto alpha-ketoisovalerate to form ketopantoate.</text>
</comment>
<dbReference type="GO" id="GO:0003864">
    <property type="term" value="F:3-methyl-2-oxobutanoate hydroxymethyltransferase activity"/>
    <property type="evidence" value="ECO:0007669"/>
    <property type="project" value="UniProtKB-UniRule"/>
</dbReference>
<dbReference type="InterPro" id="IPR015813">
    <property type="entry name" value="Pyrv/PenolPyrv_kinase-like_dom"/>
</dbReference>
<dbReference type="GO" id="GO:0000287">
    <property type="term" value="F:magnesium ion binding"/>
    <property type="evidence" value="ECO:0007669"/>
    <property type="project" value="TreeGrafter"/>
</dbReference>
<dbReference type="InterPro" id="IPR003700">
    <property type="entry name" value="Pantoate_hydroxy_MeTrfase"/>
</dbReference>
<keyword evidence="5 7" id="KW-0808">Transferase</keyword>
<dbReference type="EC" id="2.1.2.11" evidence="7"/>
<evidence type="ECO:0000256" key="4">
    <source>
        <dbReference type="ARBA" id="ARBA00022655"/>
    </source>
</evidence>
<evidence type="ECO:0000256" key="1">
    <source>
        <dbReference type="ARBA" id="ARBA00005033"/>
    </source>
</evidence>
<feature type="binding site" evidence="7 10">
    <location>
        <position position="42"/>
    </location>
    <ligand>
        <name>Mg(2+)</name>
        <dbReference type="ChEBI" id="CHEBI:18420"/>
    </ligand>
</feature>
<dbReference type="SUPFAM" id="SSF51621">
    <property type="entry name" value="Phosphoenolpyruvate/pyruvate domain"/>
    <property type="match status" value="1"/>
</dbReference>
<feature type="binding site" evidence="7 10">
    <location>
        <position position="112"/>
    </location>
    <ligand>
        <name>Mg(2+)</name>
        <dbReference type="ChEBI" id="CHEBI:18420"/>
    </ligand>
</feature>
<keyword evidence="11" id="KW-0489">Methyltransferase</keyword>
<proteinExistence type="inferred from homology"/>
<protein>
    <recommendedName>
        <fullName evidence="7">3-methyl-2-oxobutanoate hydroxymethyltransferase</fullName>
        <ecNumber evidence="7">2.1.2.11</ecNumber>
    </recommendedName>
    <alternativeName>
        <fullName evidence="7">Ketopantoate hydroxymethyltransferase</fullName>
        <shortName evidence="7">KPHMT</shortName>
    </alternativeName>
</protein>
<dbReference type="PIRSF" id="PIRSF000388">
    <property type="entry name" value="Pantoate_hydroxy_MeTrfase"/>
    <property type="match status" value="1"/>
</dbReference>
<dbReference type="GO" id="GO:0005737">
    <property type="term" value="C:cytoplasm"/>
    <property type="evidence" value="ECO:0007669"/>
    <property type="project" value="UniProtKB-SubCell"/>
</dbReference>
<comment type="cofactor">
    <cofactor evidence="7 10">
        <name>Mg(2+)</name>
        <dbReference type="ChEBI" id="CHEBI:18420"/>
    </cofactor>
    <text evidence="7 10">Binds 1 Mg(2+) ion per subunit.</text>
</comment>
<evidence type="ECO:0000256" key="3">
    <source>
        <dbReference type="ARBA" id="ARBA00011424"/>
    </source>
</evidence>
<dbReference type="RefSeq" id="WP_023949446.1">
    <property type="nucleotide sequence ID" value="NZ_JAERIV010000004.1"/>
</dbReference>
<evidence type="ECO:0000256" key="5">
    <source>
        <dbReference type="ARBA" id="ARBA00022679"/>
    </source>
</evidence>
<evidence type="ECO:0000256" key="9">
    <source>
        <dbReference type="PIRSR" id="PIRSR000388-2"/>
    </source>
</evidence>
<comment type="catalytic activity">
    <reaction evidence="7">
        <text>(6R)-5,10-methylene-5,6,7,8-tetrahydrofolate + 3-methyl-2-oxobutanoate + H2O = 2-dehydropantoate + (6S)-5,6,7,8-tetrahydrofolate</text>
        <dbReference type="Rhea" id="RHEA:11824"/>
        <dbReference type="ChEBI" id="CHEBI:11561"/>
        <dbReference type="ChEBI" id="CHEBI:11851"/>
        <dbReference type="ChEBI" id="CHEBI:15377"/>
        <dbReference type="ChEBI" id="CHEBI:15636"/>
        <dbReference type="ChEBI" id="CHEBI:57453"/>
        <dbReference type="EC" id="2.1.2.11"/>
    </reaction>
</comment>
<dbReference type="NCBIfam" id="NF001452">
    <property type="entry name" value="PRK00311.1"/>
    <property type="match status" value="1"/>
</dbReference>
<name>A0A2X3B089_9HELI</name>
<keyword evidence="7 10" id="KW-0460">Magnesium</keyword>
<comment type="subunit">
    <text evidence="3 7">Homodecamer; pentamer of dimers.</text>
</comment>
<comment type="pathway">
    <text evidence="1 7">Cofactor biosynthesis; (R)-pantothenate biosynthesis; (R)-pantoate from 3-methyl-2-oxobutanoate: step 1/2.</text>
</comment>
<dbReference type="EMBL" id="UAWL01000006">
    <property type="protein sequence ID" value="SQB98608.1"/>
    <property type="molecule type" value="Genomic_DNA"/>
</dbReference>
<dbReference type="NCBIfam" id="TIGR00222">
    <property type="entry name" value="panB"/>
    <property type="match status" value="1"/>
</dbReference>
<evidence type="ECO:0000256" key="7">
    <source>
        <dbReference type="HAMAP-Rule" id="MF_00156"/>
    </source>
</evidence>
<organism evidence="11 12">
    <name type="scientific">Helicobacter fennelliae</name>
    <dbReference type="NCBI Taxonomy" id="215"/>
    <lineage>
        <taxon>Bacteria</taxon>
        <taxon>Pseudomonadati</taxon>
        <taxon>Campylobacterota</taxon>
        <taxon>Epsilonproteobacteria</taxon>
        <taxon>Campylobacterales</taxon>
        <taxon>Helicobacteraceae</taxon>
        <taxon>Helicobacter</taxon>
    </lineage>
</organism>
<dbReference type="CDD" id="cd06557">
    <property type="entry name" value="KPHMT-like"/>
    <property type="match status" value="1"/>
</dbReference>
<dbReference type="FunFam" id="3.20.20.60:FF:000003">
    <property type="entry name" value="3-methyl-2-oxobutanoate hydroxymethyltransferase"/>
    <property type="match status" value="1"/>
</dbReference>
<reference evidence="11 12" key="1">
    <citation type="submission" date="2018-06" db="EMBL/GenBank/DDBJ databases">
        <authorList>
            <consortium name="Pathogen Informatics"/>
            <person name="Doyle S."/>
        </authorList>
    </citation>
    <scope>NUCLEOTIDE SEQUENCE [LARGE SCALE GENOMIC DNA]</scope>
    <source>
        <strain evidence="11 12">NCTC13102</strain>
    </source>
</reference>
<keyword evidence="4 7" id="KW-0566">Pantothenate biosynthesis</keyword>
<evidence type="ECO:0000256" key="8">
    <source>
        <dbReference type="PIRSR" id="PIRSR000388-1"/>
    </source>
</evidence>
<comment type="subcellular location">
    <subcellularLocation>
        <location evidence="7">Cytoplasm</location>
    </subcellularLocation>
</comment>
<dbReference type="HAMAP" id="MF_00156">
    <property type="entry name" value="PanB"/>
    <property type="match status" value="1"/>
</dbReference>
<dbReference type="GO" id="GO:0032259">
    <property type="term" value="P:methylation"/>
    <property type="evidence" value="ECO:0007669"/>
    <property type="project" value="UniProtKB-KW"/>
</dbReference>
<dbReference type="AlphaFoldDB" id="A0A2X3B089"/>
<accession>A0A2X3B089</accession>
<keyword evidence="7 10" id="KW-0479">Metal-binding</keyword>
<sequence length="261" mass="28678">MKITLDVLQKRKNTQKITAITAYDALFGRIFDGEVDVILVGDSLNMSFGGNADTTNISLEAMIYHTQAVCRGVKSSFIIADMPFGSYAYTKQALKNAIKMIKATHIDAIKIEVKPDKIDIVKALVDEGIAIMAHIGLMPQFIKAEGGYKIKGKTATQADFLLDSALAFEKAGAFGILLEGIQADVAKTITQSLEIPTIGIGSGRHCDGQILVWSDAFGFFTQFKPKFVRRYFEGEALLKQAVRQYAKDVTESTFPNENESY</sequence>
<keyword evidence="7" id="KW-0963">Cytoplasm</keyword>
<feature type="active site" description="Proton acceptor" evidence="7 8">
    <location>
        <position position="179"/>
    </location>
</feature>
<dbReference type="Gene3D" id="3.20.20.60">
    <property type="entry name" value="Phosphoenolpyruvate-binding domains"/>
    <property type="match status" value="1"/>
</dbReference>
<comment type="similarity">
    <text evidence="2 7">Belongs to the PanB family.</text>
</comment>
<gene>
    <name evidence="7 11" type="primary">panB</name>
    <name evidence="11" type="ORF">NCTC13102_01072</name>
</gene>
<dbReference type="GO" id="GO:0008168">
    <property type="term" value="F:methyltransferase activity"/>
    <property type="evidence" value="ECO:0007669"/>
    <property type="project" value="UniProtKB-KW"/>
</dbReference>
<evidence type="ECO:0000313" key="11">
    <source>
        <dbReference type="EMBL" id="SQB98608.1"/>
    </source>
</evidence>
<feature type="binding site" evidence="7 9">
    <location>
        <position position="110"/>
    </location>
    <ligand>
        <name>3-methyl-2-oxobutanoate</name>
        <dbReference type="ChEBI" id="CHEBI:11851"/>
    </ligand>
</feature>
<evidence type="ECO:0000256" key="2">
    <source>
        <dbReference type="ARBA" id="ARBA00008676"/>
    </source>
</evidence>
<evidence type="ECO:0000256" key="6">
    <source>
        <dbReference type="ARBA" id="ARBA00056497"/>
    </source>
</evidence>
<dbReference type="Pfam" id="PF02548">
    <property type="entry name" value="Pantoate_transf"/>
    <property type="match status" value="1"/>
</dbReference>
<evidence type="ECO:0000313" key="12">
    <source>
        <dbReference type="Proteomes" id="UP000250166"/>
    </source>
</evidence>
<feature type="binding site" evidence="7 10">
    <location>
        <position position="81"/>
    </location>
    <ligand>
        <name>Mg(2+)</name>
        <dbReference type="ChEBI" id="CHEBI:18420"/>
    </ligand>
</feature>
<evidence type="ECO:0000256" key="10">
    <source>
        <dbReference type="PIRSR" id="PIRSR000388-3"/>
    </source>
</evidence>
<dbReference type="GO" id="GO:0015940">
    <property type="term" value="P:pantothenate biosynthetic process"/>
    <property type="evidence" value="ECO:0007669"/>
    <property type="project" value="UniProtKB-UniRule"/>
</dbReference>